<accession>H2XU48</accession>
<dbReference type="InParanoid" id="H2XU48"/>
<reference evidence="1" key="4">
    <citation type="submission" date="2025-09" db="UniProtKB">
        <authorList>
            <consortium name="Ensembl"/>
        </authorList>
    </citation>
    <scope>IDENTIFICATION</scope>
</reference>
<reference evidence="2" key="1">
    <citation type="journal article" date="2002" name="Science">
        <title>The draft genome of Ciona intestinalis: insights into chordate and vertebrate origins.</title>
        <authorList>
            <person name="Dehal P."/>
            <person name="Satou Y."/>
            <person name="Campbell R.K."/>
            <person name="Chapman J."/>
            <person name="Degnan B."/>
            <person name="De Tomaso A."/>
            <person name="Davidson B."/>
            <person name="Di Gregorio A."/>
            <person name="Gelpke M."/>
            <person name="Goodstein D.M."/>
            <person name="Harafuji N."/>
            <person name="Hastings K.E."/>
            <person name="Ho I."/>
            <person name="Hotta K."/>
            <person name="Huang W."/>
            <person name="Kawashima T."/>
            <person name="Lemaire P."/>
            <person name="Martinez D."/>
            <person name="Meinertzhagen I.A."/>
            <person name="Necula S."/>
            <person name="Nonaka M."/>
            <person name="Putnam N."/>
            <person name="Rash S."/>
            <person name="Saiga H."/>
            <person name="Satake M."/>
            <person name="Terry A."/>
            <person name="Yamada L."/>
            <person name="Wang H.G."/>
            <person name="Awazu S."/>
            <person name="Azumi K."/>
            <person name="Boore J."/>
            <person name="Branno M."/>
            <person name="Chin-Bow S."/>
            <person name="DeSantis R."/>
            <person name="Doyle S."/>
            <person name="Francino P."/>
            <person name="Keys D.N."/>
            <person name="Haga S."/>
            <person name="Hayashi H."/>
            <person name="Hino K."/>
            <person name="Imai K.S."/>
            <person name="Inaba K."/>
            <person name="Kano S."/>
            <person name="Kobayashi K."/>
            <person name="Kobayashi M."/>
            <person name="Lee B.I."/>
            <person name="Makabe K.W."/>
            <person name="Manohar C."/>
            <person name="Matassi G."/>
            <person name="Medina M."/>
            <person name="Mochizuki Y."/>
            <person name="Mount S."/>
            <person name="Morishita T."/>
            <person name="Miura S."/>
            <person name="Nakayama A."/>
            <person name="Nishizaka S."/>
            <person name="Nomoto H."/>
            <person name="Ohta F."/>
            <person name="Oishi K."/>
            <person name="Rigoutsos I."/>
            <person name="Sano M."/>
            <person name="Sasaki A."/>
            <person name="Sasakura Y."/>
            <person name="Shoguchi E."/>
            <person name="Shin-i T."/>
            <person name="Spagnuolo A."/>
            <person name="Stainier D."/>
            <person name="Suzuki M.M."/>
            <person name="Tassy O."/>
            <person name="Takatori N."/>
            <person name="Tokuoka M."/>
            <person name="Yagi K."/>
            <person name="Yoshizaki F."/>
            <person name="Wada S."/>
            <person name="Zhang C."/>
            <person name="Hyatt P.D."/>
            <person name="Larimer F."/>
            <person name="Detter C."/>
            <person name="Doggett N."/>
            <person name="Glavina T."/>
            <person name="Hawkins T."/>
            <person name="Richardson P."/>
            <person name="Lucas S."/>
            <person name="Kohara Y."/>
            <person name="Levine M."/>
            <person name="Satoh N."/>
            <person name="Rokhsar D.S."/>
        </authorList>
    </citation>
    <scope>NUCLEOTIDE SEQUENCE [LARGE SCALE GENOMIC DNA]</scope>
</reference>
<dbReference type="EMBL" id="EAAA01001172">
    <property type="status" value="NOT_ANNOTATED_CDS"/>
    <property type="molecule type" value="Genomic_DNA"/>
</dbReference>
<proteinExistence type="predicted"/>
<dbReference type="Proteomes" id="UP000008144">
    <property type="component" value="Chromosome 14"/>
</dbReference>
<protein>
    <submittedName>
        <fullName evidence="1">Uncharacterized protein</fullName>
    </submittedName>
</protein>
<reference evidence="1" key="2">
    <citation type="journal article" date="2008" name="Genome Biol.">
        <title>Improved genome assembly and evidence-based global gene model set for the chordate Ciona intestinalis: new insight into intron and operon populations.</title>
        <authorList>
            <person name="Satou Y."/>
            <person name="Mineta K."/>
            <person name="Ogasawara M."/>
            <person name="Sasakura Y."/>
            <person name="Shoguchi E."/>
            <person name="Ueno K."/>
            <person name="Yamada L."/>
            <person name="Matsumoto J."/>
            <person name="Wasserscheid J."/>
            <person name="Dewar K."/>
            <person name="Wiley G.B."/>
            <person name="Macmil S.L."/>
            <person name="Roe B.A."/>
            <person name="Zeller R.W."/>
            <person name="Hastings K.E."/>
            <person name="Lemaire P."/>
            <person name="Lindquist E."/>
            <person name="Endo T."/>
            <person name="Hotta K."/>
            <person name="Inaba K."/>
        </authorList>
    </citation>
    <scope>NUCLEOTIDE SEQUENCE [LARGE SCALE GENOMIC DNA]</scope>
    <source>
        <strain evidence="1">wild type</strain>
    </source>
</reference>
<keyword evidence="2" id="KW-1185">Reference proteome</keyword>
<evidence type="ECO:0000313" key="2">
    <source>
        <dbReference type="Proteomes" id="UP000008144"/>
    </source>
</evidence>
<organism evidence="1 2">
    <name type="scientific">Ciona intestinalis</name>
    <name type="common">Transparent sea squirt</name>
    <name type="synonym">Ascidia intestinalis</name>
    <dbReference type="NCBI Taxonomy" id="7719"/>
    <lineage>
        <taxon>Eukaryota</taxon>
        <taxon>Metazoa</taxon>
        <taxon>Chordata</taxon>
        <taxon>Tunicata</taxon>
        <taxon>Ascidiacea</taxon>
        <taxon>Phlebobranchia</taxon>
        <taxon>Cionidae</taxon>
        <taxon>Ciona</taxon>
    </lineage>
</organism>
<reference evidence="1" key="3">
    <citation type="submission" date="2025-08" db="UniProtKB">
        <authorList>
            <consortium name="Ensembl"/>
        </authorList>
    </citation>
    <scope>IDENTIFICATION</scope>
</reference>
<dbReference type="AlphaFoldDB" id="H2XU48"/>
<dbReference type="HOGENOM" id="CLU_2757039_0_0_1"/>
<sequence>MTTYDDVMMTKNEKRRRHMPIGVQGNCNRVLQTERTKRSEWNTSSFRTSTESIQDLHFLLLFYLSTLFSS</sequence>
<dbReference type="Ensembl" id="ENSCINT00000036813.1">
    <property type="protein sequence ID" value="ENSCINP00000033182.1"/>
    <property type="gene ID" value="ENSCING00000025082.1"/>
</dbReference>
<evidence type="ECO:0000313" key="1">
    <source>
        <dbReference type="Ensembl" id="ENSCINP00000033182.1"/>
    </source>
</evidence>
<name>H2XU48_CIOIN</name>